<feature type="binding site" evidence="9">
    <location>
        <position position="199"/>
    </location>
    <ligand>
        <name>Zn(2+)</name>
        <dbReference type="ChEBI" id="CHEBI:29105"/>
        <label>1</label>
    </ligand>
</feature>
<feature type="binding site" evidence="9">
    <location>
        <position position="80"/>
    </location>
    <ligand>
        <name>Zn(2+)</name>
        <dbReference type="ChEBI" id="CHEBI:29105"/>
        <label>1</label>
    </ligand>
</feature>
<proteinExistence type="inferred from homology"/>
<dbReference type="Gene3D" id="3.40.630.10">
    <property type="entry name" value="Zn peptidases"/>
    <property type="match status" value="1"/>
</dbReference>
<keyword evidence="4 11" id="KW-0378">Hydrolase</keyword>
<feature type="domain" description="Peptidase M20 dimerisation" evidence="10">
    <location>
        <begin position="211"/>
        <end position="286"/>
    </location>
</feature>
<dbReference type="InterPro" id="IPR011650">
    <property type="entry name" value="Peptidase_M20_dimer"/>
</dbReference>
<accession>A0AAJ4NIH5</accession>
<dbReference type="NCBIfam" id="TIGR01882">
    <property type="entry name" value="peptidase-T"/>
    <property type="match status" value="1"/>
</dbReference>
<dbReference type="PANTHER" id="PTHR42994:SF1">
    <property type="entry name" value="PEPTIDASE T"/>
    <property type="match status" value="1"/>
</dbReference>
<dbReference type="GO" id="GO:0006518">
    <property type="term" value="P:peptide metabolic process"/>
    <property type="evidence" value="ECO:0007669"/>
    <property type="project" value="InterPro"/>
</dbReference>
<keyword evidence="11" id="KW-0031">Aminopeptidase</keyword>
<evidence type="ECO:0000256" key="9">
    <source>
        <dbReference type="PIRSR" id="PIRSR037215-2"/>
    </source>
</evidence>
<dbReference type="GO" id="GO:0045148">
    <property type="term" value="F:tripeptide aminopeptidase activity"/>
    <property type="evidence" value="ECO:0007669"/>
    <property type="project" value="UniProtKB-UniRule"/>
</dbReference>
<organism evidence="11 12">
    <name type="scientific">Providencia rettgeri</name>
    <dbReference type="NCBI Taxonomy" id="587"/>
    <lineage>
        <taxon>Bacteria</taxon>
        <taxon>Pseudomonadati</taxon>
        <taxon>Pseudomonadota</taxon>
        <taxon>Gammaproteobacteria</taxon>
        <taxon>Enterobacterales</taxon>
        <taxon>Morganellaceae</taxon>
        <taxon>Providencia</taxon>
    </lineage>
</organism>
<keyword evidence="6" id="KW-0482">Metalloprotease</keyword>
<feature type="active site" evidence="8">
    <location>
        <position position="82"/>
    </location>
</feature>
<dbReference type="Proteomes" id="UP000682358">
    <property type="component" value="Chromosome"/>
</dbReference>
<dbReference type="NCBIfam" id="NF009920">
    <property type="entry name" value="PRK13381.1"/>
    <property type="match status" value="1"/>
</dbReference>
<sequence>MNIVERFISYTKINTTTDREKGAAGIMPSSEGQRVLAKQLVQELEALGVEDIKLRDTAIVTATLPSNLDYDVPTVAFFGHLDTSAEQTNDTKAQILPYTGEDLCMNKELNIYLRKSEFPELVNYIGDDIIVTDGTSLLGADDKAAIASIMDMLQYFKQNPEIKHGTIKIGFVPDEEQGLRGAKVFDVKEFGADFAYTLDCCGIGELVYENWNAGDAEIIFTGKSAHPMSAKGKLVNSLLMAQKFITMLPGGEAPEYTDGREGYYWVKQMSGNSARTVLKMDVRDFTEDGYRKRMAFLKQLAESCESLWGSESVVCKLSDRYSNVYNSLQGDNRYPIDIAVDAYQACGITPKVIPMRGGYDGAALSQNGLPCPNIFTGAHNFHSIYEYLPVKSLHAASDVLKQVVQITAERFKPGAKAWSQF</sequence>
<evidence type="ECO:0000256" key="8">
    <source>
        <dbReference type="PIRSR" id="PIRSR037215-1"/>
    </source>
</evidence>
<dbReference type="PIRSF" id="PIRSF037215">
    <property type="entry name" value="Peptidase_M20B"/>
    <property type="match status" value="1"/>
</dbReference>
<reference evidence="11" key="1">
    <citation type="submission" date="2021-06" db="EMBL/GenBank/DDBJ databases">
        <title>Emergence of genetically related NDM-1-producing Providencia rettgeri strains in Argentina.</title>
        <authorList>
            <person name="Pasteran F."/>
            <person name="Meo A."/>
            <person name="Gomez S."/>
            <person name="Derdoy L."/>
            <person name="Albronoz E."/>
            <person name="Faccone D."/>
            <person name="Guerriero L."/>
            <person name="Archuby D."/>
            <person name="Tarzia A."/>
            <person name="Lopez M."/>
            <person name="Corso A."/>
        </authorList>
    </citation>
    <scope>NUCLEOTIDE SEQUENCE</scope>
    <source>
        <strain evidence="11">PreM15628</strain>
    </source>
</reference>
<dbReference type="PROSITE" id="PS00759">
    <property type="entry name" value="ARGE_DAPE_CPG2_2"/>
    <property type="match status" value="1"/>
</dbReference>
<dbReference type="SUPFAM" id="SSF53187">
    <property type="entry name" value="Zn-dependent exopeptidases"/>
    <property type="match status" value="1"/>
</dbReference>
<dbReference type="EC" id="3.4.11.4" evidence="7"/>
<evidence type="ECO:0000256" key="1">
    <source>
        <dbReference type="ARBA" id="ARBA00009692"/>
    </source>
</evidence>
<dbReference type="PROSITE" id="PS00758">
    <property type="entry name" value="ARGE_DAPE_CPG2_1"/>
    <property type="match status" value="1"/>
</dbReference>
<dbReference type="PANTHER" id="PTHR42994">
    <property type="entry name" value="PEPTIDASE T"/>
    <property type="match status" value="1"/>
</dbReference>
<keyword evidence="2" id="KW-0645">Protease</keyword>
<dbReference type="GO" id="GO:0006508">
    <property type="term" value="P:proteolysis"/>
    <property type="evidence" value="ECO:0007669"/>
    <property type="project" value="UniProtKB-UniRule"/>
</dbReference>
<keyword evidence="3 9" id="KW-0479">Metal-binding</keyword>
<dbReference type="InterPro" id="IPR036264">
    <property type="entry name" value="Bact_exopeptidase_dim_dom"/>
</dbReference>
<dbReference type="InterPro" id="IPR002933">
    <property type="entry name" value="Peptidase_M20"/>
</dbReference>
<comment type="similarity">
    <text evidence="1">Belongs to the peptidase M20B family.</text>
</comment>
<dbReference type="InterPro" id="IPR010161">
    <property type="entry name" value="Peptidase_M20B"/>
</dbReference>
<feature type="binding site" evidence="9">
    <location>
        <position position="382"/>
    </location>
    <ligand>
        <name>Zn(2+)</name>
        <dbReference type="ChEBI" id="CHEBI:29105"/>
        <label>2</label>
    </ligand>
</feature>
<evidence type="ECO:0000256" key="6">
    <source>
        <dbReference type="ARBA" id="ARBA00023049"/>
    </source>
</evidence>
<dbReference type="NCBIfam" id="NF003976">
    <property type="entry name" value="PRK05469.1"/>
    <property type="match status" value="1"/>
</dbReference>
<evidence type="ECO:0000256" key="7">
    <source>
        <dbReference type="NCBIfam" id="TIGR01882"/>
    </source>
</evidence>
<evidence type="ECO:0000256" key="5">
    <source>
        <dbReference type="ARBA" id="ARBA00022833"/>
    </source>
</evidence>
<dbReference type="EMBL" id="CP076405">
    <property type="protein sequence ID" value="QWQ21133.2"/>
    <property type="molecule type" value="Genomic_DNA"/>
</dbReference>
<evidence type="ECO:0000256" key="2">
    <source>
        <dbReference type="ARBA" id="ARBA00022670"/>
    </source>
</evidence>
<evidence type="ECO:0000259" key="10">
    <source>
        <dbReference type="Pfam" id="PF07687"/>
    </source>
</evidence>
<comment type="cofactor">
    <cofactor evidence="9">
        <name>Zn(2+)</name>
        <dbReference type="ChEBI" id="CHEBI:29105"/>
    </cofactor>
    <text evidence="9">Binds 2 Zn(2+) ions per subunit.</text>
</comment>
<dbReference type="InterPro" id="IPR001261">
    <property type="entry name" value="ArgE/DapE_CS"/>
</dbReference>
<keyword evidence="5 9" id="KW-0862">Zinc</keyword>
<dbReference type="Pfam" id="PF01546">
    <property type="entry name" value="Peptidase_M20"/>
    <property type="match status" value="1"/>
</dbReference>
<dbReference type="CDD" id="cd03892">
    <property type="entry name" value="M20_peptT"/>
    <property type="match status" value="1"/>
</dbReference>
<feature type="binding site" evidence="9">
    <location>
        <position position="141"/>
    </location>
    <ligand>
        <name>Zn(2+)</name>
        <dbReference type="ChEBI" id="CHEBI:29105"/>
        <label>1</label>
    </ligand>
</feature>
<dbReference type="SUPFAM" id="SSF55031">
    <property type="entry name" value="Bacterial exopeptidase dimerisation domain"/>
    <property type="match status" value="1"/>
</dbReference>
<dbReference type="Gene3D" id="3.30.70.360">
    <property type="match status" value="1"/>
</dbReference>
<dbReference type="Pfam" id="PF07687">
    <property type="entry name" value="M20_dimer"/>
    <property type="match status" value="1"/>
</dbReference>
<name>A0AAJ4NIH5_PRORE</name>
<protein>
    <recommendedName>
        <fullName evidence="7">Peptidase T</fullName>
        <ecNumber evidence="7">3.4.11.4</ecNumber>
    </recommendedName>
</protein>
<dbReference type="AlphaFoldDB" id="A0AAJ4NIH5"/>
<gene>
    <name evidence="11" type="primary">pepT</name>
    <name evidence="11" type="ORF">KOF27_01850</name>
</gene>
<evidence type="ECO:0000313" key="12">
    <source>
        <dbReference type="Proteomes" id="UP000682358"/>
    </source>
</evidence>
<feature type="active site" description="Proton acceptor" evidence="8">
    <location>
        <position position="175"/>
    </location>
</feature>
<feature type="binding site" evidence="9">
    <location>
        <position position="141"/>
    </location>
    <ligand>
        <name>Zn(2+)</name>
        <dbReference type="ChEBI" id="CHEBI:29105"/>
        <label>2</label>
    </ligand>
</feature>
<evidence type="ECO:0000256" key="3">
    <source>
        <dbReference type="ARBA" id="ARBA00022723"/>
    </source>
</evidence>
<dbReference type="GO" id="GO:0008237">
    <property type="term" value="F:metallopeptidase activity"/>
    <property type="evidence" value="ECO:0007669"/>
    <property type="project" value="UniProtKB-KW"/>
</dbReference>
<feature type="binding site" evidence="9">
    <location>
        <position position="176"/>
    </location>
    <ligand>
        <name>Zn(2+)</name>
        <dbReference type="ChEBI" id="CHEBI:29105"/>
        <label>2</label>
    </ligand>
</feature>
<evidence type="ECO:0000313" key="11">
    <source>
        <dbReference type="EMBL" id="QWQ21133.2"/>
    </source>
</evidence>
<evidence type="ECO:0000256" key="4">
    <source>
        <dbReference type="ARBA" id="ARBA00022801"/>
    </source>
</evidence>
<dbReference type="GO" id="GO:0008270">
    <property type="term" value="F:zinc ion binding"/>
    <property type="evidence" value="ECO:0007669"/>
    <property type="project" value="InterPro"/>
</dbReference>